<evidence type="ECO:0000313" key="1">
    <source>
        <dbReference type="EMBL" id="NLR92258.1"/>
    </source>
</evidence>
<comment type="caution">
    <text evidence="1">The sequence shown here is derived from an EMBL/GenBank/DDBJ whole genome shotgun (WGS) entry which is preliminary data.</text>
</comment>
<proteinExistence type="predicted"/>
<name>A0A7X8SLC4_9BACT</name>
<evidence type="ECO:0000313" key="2">
    <source>
        <dbReference type="Proteomes" id="UP000585050"/>
    </source>
</evidence>
<gene>
    <name evidence="1" type="ORF">HGP29_13605</name>
</gene>
<dbReference type="Proteomes" id="UP000585050">
    <property type="component" value="Unassembled WGS sequence"/>
</dbReference>
<organism evidence="1 2">
    <name type="scientific">Flammeovirga agarivorans</name>
    <dbReference type="NCBI Taxonomy" id="2726742"/>
    <lineage>
        <taxon>Bacteria</taxon>
        <taxon>Pseudomonadati</taxon>
        <taxon>Bacteroidota</taxon>
        <taxon>Cytophagia</taxon>
        <taxon>Cytophagales</taxon>
        <taxon>Flammeovirgaceae</taxon>
        <taxon>Flammeovirga</taxon>
    </lineage>
</organism>
<accession>A0A7X8SLC4</accession>
<dbReference type="EMBL" id="JABAIL010000004">
    <property type="protein sequence ID" value="NLR92258.1"/>
    <property type="molecule type" value="Genomic_DNA"/>
</dbReference>
<keyword evidence="2" id="KW-1185">Reference proteome</keyword>
<reference evidence="1 2" key="1">
    <citation type="submission" date="2020-04" db="EMBL/GenBank/DDBJ databases">
        <title>Flammeovirga sp. SR4, a novel species isolated from seawater.</title>
        <authorList>
            <person name="Wang X."/>
        </authorList>
    </citation>
    <scope>NUCLEOTIDE SEQUENCE [LARGE SCALE GENOMIC DNA]</scope>
    <source>
        <strain evidence="1 2">SR4</strain>
    </source>
</reference>
<dbReference type="AlphaFoldDB" id="A0A7X8SLC4"/>
<sequence>MSFCIYAQSPEQLYFRAGYRSVGELKIDSTKQFFTLPMSYGEDEILTLPEAETISRLQIDSVLLVYTDHPKDFDFSSLNINRIEAFSKWFDGSIDDPVIRWRIIKQTQGVSKRDFEKMFHGIVVYYRKHPRKESTPEEENKRKKQIEHRFDHLVKKKLHVEDHVNSNTAEIFSEHRDKWNKIVVVSDWTGSMYPYTLDLLSWLIQERAQDQVIGFVFFNDGDTKLSNQKVIGETYGVYHIRSSKVMPVMNLMASVKNKGDGGDLPENDIEALIYAQKEFPDANTFVLIGDNQSKVRDISLVDQLKRPVEIILNYADEDKNGIPYIVSDYKKLALVTGGNIYVNKQSFSTIDEIKSTRSLQLNDQ</sequence>
<evidence type="ECO:0008006" key="3">
    <source>
        <dbReference type="Google" id="ProtNLM"/>
    </source>
</evidence>
<protein>
    <recommendedName>
        <fullName evidence="3">VWA domain-containing protein</fullName>
    </recommendedName>
</protein>